<proteinExistence type="predicted"/>
<dbReference type="CDD" id="cd12432">
    <property type="entry name" value="RRM_ACINU"/>
    <property type="match status" value="1"/>
</dbReference>
<dbReference type="SUPFAM" id="SSF54928">
    <property type="entry name" value="RNA-binding domain, RBD"/>
    <property type="match status" value="1"/>
</dbReference>
<dbReference type="Gene3D" id="3.30.70.330">
    <property type="match status" value="1"/>
</dbReference>
<feature type="compositionally biased region" description="Basic residues" evidence="1">
    <location>
        <begin position="712"/>
        <end position="727"/>
    </location>
</feature>
<dbReference type="PANTHER" id="PTHR47031">
    <property type="entry name" value="SAP DNA-BINDING DOMAIN-CONTAINING PROTEIN"/>
    <property type="match status" value="1"/>
</dbReference>
<sequence>MTRCRGEQLPKFPPSKPNADPQKWPVRTSHFTLAIPVPVFASGDFLMLCNLLSGSTERYANTCNTRLVANAHPTPTMATEFEKMTVTQLRAELKRRKLATTGLKAALVARLVDDEEGQAAAADQTAQDESRADEPEPVQDANPEAGTEKHDDVAMDDAPVAAPEKATSPAPASPSPAVKNEETVTTQPDSAIEPEITTQQDSSPSPEEPAEVEPVTITEIVQDTVSRKRRSRSPPPSGDESSSKRARQDDWEEKAELEESRKEPASPADKHLGEITPFEVVPPRSPETRLHAESPPHKRHERAWGQRLEGNQPRYQEQNMDIDEPMDEFGRVERSRHPATSALYVKNFMRPLREASVREYFVQLAAFPGAPVDDSCIIDFHVDQMRTHALVKFDSVSAASRVRTALHGKVWPNESTRKELWVDFIPSEKVAEWIDLERQHGRQTRWEVIFEDDPDTQESVVASLVQCDGASSGNNNSGNRPARQPLPPPVVPTGPGRRFAELQGQGFPAGPRVRGRGQAKHDLENFENTKRTSTGPPLYYQPVSEELAQRRLDNMQSYYTKDRYRDMGREDEINRYTFESGSQFVDRGKEVFVGIRHPIREARKRRERNELRRGRGRRTPSPPPFRRQDDRAYRVRDDRAGGGNWSRDRFEALDREDDRIGDDNAGPKIHPDRRLSMERTDRNDDRRWERGDDVPRSRFDGAPLPTYTGPPRNHRRRGGGGGGRNRR</sequence>
<evidence type="ECO:0000259" key="2">
    <source>
        <dbReference type="PROSITE" id="PS50800"/>
    </source>
</evidence>
<dbReference type="SMART" id="SM00513">
    <property type="entry name" value="SAP"/>
    <property type="match status" value="1"/>
</dbReference>
<feature type="compositionally biased region" description="Basic and acidic residues" evidence="1">
    <location>
        <begin position="519"/>
        <end position="530"/>
    </location>
</feature>
<evidence type="ECO:0000256" key="1">
    <source>
        <dbReference type="SAM" id="MobiDB-lite"/>
    </source>
</evidence>
<feature type="compositionally biased region" description="Low complexity" evidence="1">
    <location>
        <begin position="469"/>
        <end position="483"/>
    </location>
</feature>
<dbReference type="Pfam" id="PF02037">
    <property type="entry name" value="SAP"/>
    <property type="match status" value="1"/>
</dbReference>
<dbReference type="Gene3D" id="1.10.720.30">
    <property type="entry name" value="SAP domain"/>
    <property type="match status" value="1"/>
</dbReference>
<evidence type="ECO:0000313" key="4">
    <source>
        <dbReference type="Proteomes" id="UP000280685"/>
    </source>
</evidence>
<feature type="compositionally biased region" description="Low complexity" evidence="1">
    <location>
        <begin position="118"/>
        <end position="127"/>
    </location>
</feature>
<name>A0ABY6SGM9_PODCO</name>
<feature type="compositionally biased region" description="Basic and acidic residues" evidence="1">
    <location>
        <begin position="626"/>
        <end position="662"/>
    </location>
</feature>
<protein>
    <recommendedName>
        <fullName evidence="2">SAP domain-containing protein</fullName>
    </recommendedName>
</protein>
<dbReference type="InterPro" id="IPR012677">
    <property type="entry name" value="Nucleotide-bd_a/b_plait_sf"/>
</dbReference>
<feature type="compositionally biased region" description="Basic and acidic residues" evidence="1">
    <location>
        <begin position="257"/>
        <end position="273"/>
    </location>
</feature>
<dbReference type="InterPro" id="IPR035979">
    <property type="entry name" value="RBD_domain_sf"/>
</dbReference>
<dbReference type="EMBL" id="LR026969">
    <property type="protein sequence ID" value="VBB84065.1"/>
    <property type="molecule type" value="Genomic_DNA"/>
</dbReference>
<feature type="region of interest" description="Disordered" evidence="1">
    <location>
        <begin position="118"/>
        <end position="303"/>
    </location>
</feature>
<feature type="domain" description="SAP" evidence="2">
    <location>
        <begin position="81"/>
        <end position="115"/>
    </location>
</feature>
<feature type="region of interest" description="Disordered" evidence="1">
    <location>
        <begin position="468"/>
        <end position="539"/>
    </location>
</feature>
<dbReference type="InterPro" id="IPR003034">
    <property type="entry name" value="SAP_dom"/>
</dbReference>
<organism evidence="3 4">
    <name type="scientific">Podospora comata</name>
    <dbReference type="NCBI Taxonomy" id="48703"/>
    <lineage>
        <taxon>Eukaryota</taxon>
        <taxon>Fungi</taxon>
        <taxon>Dikarya</taxon>
        <taxon>Ascomycota</taxon>
        <taxon>Pezizomycotina</taxon>
        <taxon>Sordariomycetes</taxon>
        <taxon>Sordariomycetidae</taxon>
        <taxon>Sordariales</taxon>
        <taxon>Podosporaceae</taxon>
        <taxon>Podospora</taxon>
    </lineage>
</organism>
<dbReference type="SUPFAM" id="SSF68906">
    <property type="entry name" value="SAP domain"/>
    <property type="match status" value="1"/>
</dbReference>
<keyword evidence="4" id="KW-1185">Reference proteome</keyword>
<dbReference type="InterPro" id="IPR036361">
    <property type="entry name" value="SAP_dom_sf"/>
</dbReference>
<reference evidence="3" key="1">
    <citation type="submission" date="2018-02" db="EMBL/GenBank/DDBJ databases">
        <authorList>
            <person name="Silar P."/>
        </authorList>
    </citation>
    <scope>NUCLEOTIDE SEQUENCE [LARGE SCALE GENOMIC DNA]</scope>
    <source>
        <strain evidence="3">T</strain>
    </source>
</reference>
<dbReference type="Proteomes" id="UP000280685">
    <property type="component" value="Chromosome 6"/>
</dbReference>
<dbReference type="PROSITE" id="PS50800">
    <property type="entry name" value="SAP"/>
    <property type="match status" value="1"/>
</dbReference>
<evidence type="ECO:0000313" key="3">
    <source>
        <dbReference type="EMBL" id="VBB84065.1"/>
    </source>
</evidence>
<feature type="compositionally biased region" description="Low complexity" evidence="1">
    <location>
        <begin position="156"/>
        <end position="170"/>
    </location>
</feature>
<feature type="compositionally biased region" description="Basic and acidic residues" evidence="1">
    <location>
        <begin position="669"/>
        <end position="699"/>
    </location>
</feature>
<accession>A0ABY6SGM9</accession>
<feature type="region of interest" description="Disordered" evidence="1">
    <location>
        <begin position="604"/>
        <end position="727"/>
    </location>
</feature>
<dbReference type="PANTHER" id="PTHR47031:SF3">
    <property type="entry name" value="SAP DOMAIN-CONTAINING PROTEIN"/>
    <property type="match status" value="1"/>
</dbReference>
<dbReference type="InterPro" id="IPR034257">
    <property type="entry name" value="Acinus_RRM"/>
</dbReference>
<feature type="compositionally biased region" description="Basic and acidic residues" evidence="1">
    <location>
        <begin position="286"/>
        <end position="296"/>
    </location>
</feature>
<feature type="region of interest" description="Disordered" evidence="1">
    <location>
        <begin position="1"/>
        <end position="22"/>
    </location>
</feature>
<gene>
    <name evidence="3" type="ORF">PODCO_601700</name>
</gene>